<keyword evidence="6" id="KW-1185">Reference proteome</keyword>
<organism evidence="5 6">
    <name type="scientific">Ruicaihuangia caeni</name>
    <dbReference type="NCBI Taxonomy" id="3042517"/>
    <lineage>
        <taxon>Bacteria</taxon>
        <taxon>Bacillati</taxon>
        <taxon>Actinomycetota</taxon>
        <taxon>Actinomycetes</taxon>
        <taxon>Micrococcales</taxon>
        <taxon>Microbacteriaceae</taxon>
        <taxon>Ruicaihuangia</taxon>
    </lineage>
</organism>
<gene>
    <name evidence="5" type="ORF">QF206_08070</name>
</gene>
<keyword evidence="2" id="KW-0238">DNA-binding</keyword>
<dbReference type="GO" id="GO:0043200">
    <property type="term" value="P:response to amino acid"/>
    <property type="evidence" value="ECO:0007669"/>
    <property type="project" value="TreeGrafter"/>
</dbReference>
<evidence type="ECO:0000259" key="4">
    <source>
        <dbReference type="PROSITE" id="PS50956"/>
    </source>
</evidence>
<name>A0AAW6T509_9MICO</name>
<feature type="domain" description="HTH asnC-type" evidence="4">
    <location>
        <begin position="21"/>
        <end position="81"/>
    </location>
</feature>
<dbReference type="InterPro" id="IPR019887">
    <property type="entry name" value="Tscrpt_reg_AsnC/Lrp_C"/>
</dbReference>
<dbReference type="SUPFAM" id="SSF46785">
    <property type="entry name" value="Winged helix' DNA-binding domain"/>
    <property type="match status" value="2"/>
</dbReference>
<dbReference type="GO" id="GO:0043565">
    <property type="term" value="F:sequence-specific DNA binding"/>
    <property type="evidence" value="ECO:0007669"/>
    <property type="project" value="InterPro"/>
</dbReference>
<dbReference type="SMART" id="SM00344">
    <property type="entry name" value="HTH_ASNC"/>
    <property type="match status" value="2"/>
</dbReference>
<evidence type="ECO:0000313" key="6">
    <source>
        <dbReference type="Proteomes" id="UP001321506"/>
    </source>
</evidence>
<dbReference type="Proteomes" id="UP001321506">
    <property type="component" value="Unassembled WGS sequence"/>
</dbReference>
<dbReference type="InterPro" id="IPR036388">
    <property type="entry name" value="WH-like_DNA-bd_sf"/>
</dbReference>
<dbReference type="RefSeq" id="WP_281488706.1">
    <property type="nucleotide sequence ID" value="NZ_JASATX010000003.1"/>
</dbReference>
<keyword evidence="1" id="KW-0805">Transcription regulation</keyword>
<dbReference type="GO" id="GO:0005829">
    <property type="term" value="C:cytosol"/>
    <property type="evidence" value="ECO:0007669"/>
    <property type="project" value="TreeGrafter"/>
</dbReference>
<reference evidence="5 6" key="1">
    <citation type="submission" date="2023-04" db="EMBL/GenBank/DDBJ databases">
        <title>Klugiella caeni sp. nov. isolated from the sludge of biochemical tank.</title>
        <authorList>
            <person name="Geng K."/>
        </authorList>
    </citation>
    <scope>NUCLEOTIDE SEQUENCE [LARGE SCALE GENOMIC DNA]</scope>
    <source>
        <strain evidence="5 6">YN-L-19</strain>
    </source>
</reference>
<dbReference type="InterPro" id="IPR011008">
    <property type="entry name" value="Dimeric_a/b-barrel"/>
</dbReference>
<accession>A0AAW6T509</accession>
<dbReference type="Pfam" id="PF01037">
    <property type="entry name" value="AsnC_trans_reg"/>
    <property type="match status" value="2"/>
</dbReference>
<dbReference type="InterPro" id="IPR019888">
    <property type="entry name" value="Tscrpt_reg_AsnC-like"/>
</dbReference>
<evidence type="ECO:0000256" key="1">
    <source>
        <dbReference type="ARBA" id="ARBA00023015"/>
    </source>
</evidence>
<dbReference type="Gene3D" id="1.10.10.10">
    <property type="entry name" value="Winged helix-like DNA-binding domain superfamily/Winged helix DNA-binding domain"/>
    <property type="match status" value="2"/>
</dbReference>
<evidence type="ECO:0000256" key="2">
    <source>
        <dbReference type="ARBA" id="ARBA00023125"/>
    </source>
</evidence>
<dbReference type="Pfam" id="PF13404">
    <property type="entry name" value="HTH_AsnC-type"/>
    <property type="match status" value="2"/>
</dbReference>
<sequence>MSEDVSQAFDAESRSSSAAIADPIDLALIRELQANGRATYAELAAAAGVTEKTAHRRVGRLIADEVVRIAAVTDPAVLGYTAAALLGIRLTPGSRAADLVERLKSLERVDYIVTTSGRFPVQVEVVCRDESELAALVDDTIRVMPGVRDIDLLPYLRLHYQQARFHAGELTRLSGVRPRALDDLDRNIVEQFALNGRAAFVEVAARIGVSQVKLRQRFQRLIDSNTMKVMAIVNPLQLGLSAVAWVEIKVDQGHRVEEIAETLTTQPSVSYLALTFGRCDILVEVVCADKEELNVLLNERLRFVPGVGEFTVSQYFDLVYKPLLPPQPATPVTR</sequence>
<comment type="caution">
    <text evidence="5">The sequence shown here is derived from an EMBL/GenBank/DDBJ whole genome shotgun (WGS) entry which is preliminary data.</text>
</comment>
<protein>
    <submittedName>
        <fullName evidence="5">Lrp/AsnC family transcriptional regulator</fullName>
    </submittedName>
</protein>
<evidence type="ECO:0000256" key="3">
    <source>
        <dbReference type="ARBA" id="ARBA00023163"/>
    </source>
</evidence>
<dbReference type="InterPro" id="IPR000485">
    <property type="entry name" value="AsnC-type_HTH_dom"/>
</dbReference>
<proteinExistence type="predicted"/>
<dbReference type="EMBL" id="JASATX010000003">
    <property type="protein sequence ID" value="MDI2098916.1"/>
    <property type="molecule type" value="Genomic_DNA"/>
</dbReference>
<dbReference type="InterPro" id="IPR036390">
    <property type="entry name" value="WH_DNA-bd_sf"/>
</dbReference>
<dbReference type="PROSITE" id="PS50956">
    <property type="entry name" value="HTH_ASNC_2"/>
    <property type="match status" value="1"/>
</dbReference>
<dbReference type="PANTHER" id="PTHR30154">
    <property type="entry name" value="LEUCINE-RESPONSIVE REGULATORY PROTEIN"/>
    <property type="match status" value="1"/>
</dbReference>
<keyword evidence="3" id="KW-0804">Transcription</keyword>
<dbReference type="AlphaFoldDB" id="A0AAW6T509"/>
<dbReference type="PRINTS" id="PR00033">
    <property type="entry name" value="HTHASNC"/>
</dbReference>
<dbReference type="SUPFAM" id="SSF54909">
    <property type="entry name" value="Dimeric alpha+beta barrel"/>
    <property type="match status" value="2"/>
</dbReference>
<dbReference type="PANTHER" id="PTHR30154:SF34">
    <property type="entry name" value="TRANSCRIPTIONAL REGULATOR AZLB"/>
    <property type="match status" value="1"/>
</dbReference>
<evidence type="ECO:0000313" key="5">
    <source>
        <dbReference type="EMBL" id="MDI2098916.1"/>
    </source>
</evidence>
<dbReference type="Gene3D" id="3.30.70.920">
    <property type="match status" value="2"/>
</dbReference>